<dbReference type="RefSeq" id="XP_017856136.1">
    <property type="nucleotide sequence ID" value="XM_018000647.1"/>
</dbReference>
<dbReference type="RefSeq" id="XP_017856135.1">
    <property type="nucleotide sequence ID" value="XM_018000646.1"/>
</dbReference>
<name>A0ABM1NMF0_DROAR</name>
<feature type="signal peptide" evidence="2">
    <location>
        <begin position="1"/>
        <end position="28"/>
    </location>
</feature>
<reference evidence="4 5" key="3">
    <citation type="submission" date="2025-05" db="UniProtKB">
        <authorList>
            <consortium name="RefSeq"/>
        </authorList>
    </citation>
    <scope>IDENTIFICATION</scope>
    <source>
        <tissue evidence="4 5">Whole organism</tissue>
    </source>
</reference>
<dbReference type="RefSeq" id="XP_017856137.1">
    <property type="nucleotide sequence ID" value="XM_018000648.1"/>
</dbReference>
<evidence type="ECO:0000313" key="8">
    <source>
        <dbReference type="RefSeq" id="XP_017856136.1"/>
    </source>
</evidence>
<protein>
    <submittedName>
        <fullName evidence="4 5">Uncharacterized protein LOC108608985 isoform X1</fullName>
    </submittedName>
</protein>
<dbReference type="GeneID" id="108608985"/>
<accession>A0ABM1NMF0</accession>
<evidence type="ECO:0000313" key="6">
    <source>
        <dbReference type="RefSeq" id="XP_017856134.1"/>
    </source>
</evidence>
<keyword evidence="1" id="KW-1133">Transmembrane helix</keyword>
<sequence length="167" mass="18760">MTVFRFANWTLTIISALIQSLLLHDNQSINQYVYSNSYSNCSQSISLSSCFTRTVSGAASIVSQYGSSYIFYQALPYIRYFWQYIESSVAVWAWTQLCSIIFNLTCGALLLIAASILLYAMKDHCGNESAKYFYIAGVFGLLAGVCHICNGVMCLFFIPLFEFKLAK</sequence>
<evidence type="ECO:0000313" key="7">
    <source>
        <dbReference type="RefSeq" id="XP_017856135.1"/>
    </source>
</evidence>
<dbReference type="RefSeq" id="XP_017856133.1">
    <property type="nucleotide sequence ID" value="XM_018000644.1"/>
</dbReference>
<dbReference type="Proteomes" id="UP000694904">
    <property type="component" value="Chromosome 2"/>
</dbReference>
<keyword evidence="1" id="KW-0812">Transmembrane</keyword>
<evidence type="ECO:0000313" key="3">
    <source>
        <dbReference type="Proteomes" id="UP000694904"/>
    </source>
</evidence>
<reference evidence="3" key="2">
    <citation type="journal article" date="2016" name="G3 (Bethesda)">
        <title>Genome Evolution in Three Species of Cactophilic Drosophila.</title>
        <authorList>
            <person name="Sanchez-Flores A."/>
            <person name="Penazola F."/>
            <person name="Carpinteyro-Ponce J."/>
            <person name="Nazario-Yepiz N."/>
            <person name="Abreu-Goodger C."/>
            <person name="Machado C.A."/>
            <person name="Markow T.A."/>
        </authorList>
    </citation>
    <scope>NUCLEOTIDE SEQUENCE [LARGE SCALE GENOMIC DNA]</scope>
</reference>
<keyword evidence="2" id="KW-0732">Signal</keyword>
<proteinExistence type="predicted"/>
<organism evidence="3 8">
    <name type="scientific">Drosophila arizonae</name>
    <name type="common">Fruit fly</name>
    <dbReference type="NCBI Taxonomy" id="7263"/>
    <lineage>
        <taxon>Eukaryota</taxon>
        <taxon>Metazoa</taxon>
        <taxon>Ecdysozoa</taxon>
        <taxon>Arthropoda</taxon>
        <taxon>Hexapoda</taxon>
        <taxon>Insecta</taxon>
        <taxon>Pterygota</taxon>
        <taxon>Neoptera</taxon>
        <taxon>Endopterygota</taxon>
        <taxon>Diptera</taxon>
        <taxon>Brachycera</taxon>
        <taxon>Muscomorpha</taxon>
        <taxon>Ephydroidea</taxon>
        <taxon>Drosophilidae</taxon>
        <taxon>Drosophila</taxon>
    </lineage>
</organism>
<evidence type="ECO:0000313" key="9">
    <source>
        <dbReference type="RefSeq" id="XP_017856137.1"/>
    </source>
</evidence>
<keyword evidence="3" id="KW-1185">Reference proteome</keyword>
<feature type="transmembrane region" description="Helical" evidence="1">
    <location>
        <begin position="100"/>
        <end position="120"/>
    </location>
</feature>
<evidence type="ECO:0000313" key="4">
    <source>
        <dbReference type="RefSeq" id="XP_017856132.1"/>
    </source>
</evidence>
<gene>
    <name evidence="4 5 6 7 8 9" type="primary">LOC108608985</name>
</gene>
<reference evidence="3" key="1">
    <citation type="journal article" date="1997" name="Nucleic Acids Res.">
        <title>tRNAscan-SE: a program for improved detection of transfer RNA genes in genomic sequence.</title>
        <authorList>
            <person name="Lowe T.M."/>
            <person name="Eddy S.R."/>
        </authorList>
    </citation>
    <scope>NUCLEOTIDE SEQUENCE [LARGE SCALE GENOMIC DNA]</scope>
</reference>
<keyword evidence="1" id="KW-0472">Membrane</keyword>
<dbReference type="RefSeq" id="XP_017856134.1">
    <property type="nucleotide sequence ID" value="XM_018000645.1"/>
</dbReference>
<evidence type="ECO:0000313" key="5">
    <source>
        <dbReference type="RefSeq" id="XP_017856133.1"/>
    </source>
</evidence>
<evidence type="ECO:0000256" key="1">
    <source>
        <dbReference type="SAM" id="Phobius"/>
    </source>
</evidence>
<dbReference type="RefSeq" id="XP_017856132.1">
    <property type="nucleotide sequence ID" value="XM_018000643.1"/>
</dbReference>
<feature type="chain" id="PRO_5045022805" evidence="2">
    <location>
        <begin position="29"/>
        <end position="167"/>
    </location>
</feature>
<evidence type="ECO:0000256" key="2">
    <source>
        <dbReference type="SAM" id="SignalP"/>
    </source>
</evidence>
<feature type="transmembrane region" description="Helical" evidence="1">
    <location>
        <begin position="132"/>
        <end position="158"/>
    </location>
</feature>